<keyword evidence="4" id="KW-0964">Secreted</keyword>
<keyword evidence="9" id="KW-0349">Heme</keyword>
<feature type="region of interest" description="Disordered" evidence="10">
    <location>
        <begin position="103"/>
        <end position="183"/>
    </location>
</feature>
<dbReference type="GO" id="GO:0046872">
    <property type="term" value="F:metal ion binding"/>
    <property type="evidence" value="ECO:0007669"/>
    <property type="project" value="UniProtKB-UniRule"/>
</dbReference>
<feature type="binding site" description="axial binding residue" evidence="9">
    <location>
        <position position="53"/>
    </location>
    <ligand>
        <name>heme</name>
        <dbReference type="ChEBI" id="CHEBI:30413"/>
    </ligand>
    <ligandPart>
        <name>Fe</name>
        <dbReference type="ChEBI" id="CHEBI:18248"/>
    </ligandPart>
</feature>
<keyword evidence="15" id="KW-1185">Reference proteome</keyword>
<keyword evidence="8" id="KW-0449">Lipoprotein</keyword>
<evidence type="ECO:0000313" key="14">
    <source>
        <dbReference type="EMBL" id="KID86599.1"/>
    </source>
</evidence>
<keyword evidence="11" id="KW-0812">Transmembrane</keyword>
<comment type="caution">
    <text evidence="14">The sequence shown here is derived from an EMBL/GenBank/DDBJ whole genome shotgun (WGS) entry which is preliminary data.</text>
</comment>
<keyword evidence="11" id="KW-0472">Membrane</keyword>
<feature type="chain" id="PRO_5002090518" description="CFEM domain-containing protein" evidence="12">
    <location>
        <begin position="19"/>
        <end position="211"/>
    </location>
</feature>
<comment type="similarity">
    <text evidence="3">Belongs to the RBT5 family.</text>
</comment>
<feature type="domain" description="CFEM" evidence="13">
    <location>
        <begin position="1"/>
        <end position="121"/>
    </location>
</feature>
<feature type="transmembrane region" description="Helical" evidence="11">
    <location>
        <begin position="191"/>
        <end position="210"/>
    </location>
</feature>
<evidence type="ECO:0000256" key="1">
    <source>
        <dbReference type="ARBA" id="ARBA00004589"/>
    </source>
</evidence>
<protein>
    <recommendedName>
        <fullName evidence="13">CFEM domain-containing protein</fullName>
    </recommendedName>
</protein>
<feature type="signal peptide" evidence="12">
    <location>
        <begin position="1"/>
        <end position="18"/>
    </location>
</feature>
<gene>
    <name evidence="14" type="ORF">MGU_06411</name>
</gene>
<keyword evidence="7" id="KW-1015">Disulfide bond</keyword>
<evidence type="ECO:0000256" key="2">
    <source>
        <dbReference type="ARBA" id="ARBA00004613"/>
    </source>
</evidence>
<keyword evidence="5" id="KW-0325">Glycoprotein</keyword>
<proteinExistence type="inferred from homology"/>
<accession>A0A0B4I297</accession>
<dbReference type="HOGENOM" id="CLU_093233_0_0_1"/>
<organism evidence="14 15">
    <name type="scientific">Metarhizium guizhouense (strain ARSEF 977)</name>
    <dbReference type="NCBI Taxonomy" id="1276136"/>
    <lineage>
        <taxon>Eukaryota</taxon>
        <taxon>Fungi</taxon>
        <taxon>Dikarya</taxon>
        <taxon>Ascomycota</taxon>
        <taxon>Pezizomycotina</taxon>
        <taxon>Sordariomycetes</taxon>
        <taxon>Hypocreomycetidae</taxon>
        <taxon>Hypocreales</taxon>
        <taxon>Clavicipitaceae</taxon>
        <taxon>Metarhizium</taxon>
    </lineage>
</organism>
<dbReference type="Proteomes" id="UP000031192">
    <property type="component" value="Unassembled WGS sequence"/>
</dbReference>
<evidence type="ECO:0000256" key="12">
    <source>
        <dbReference type="SAM" id="SignalP"/>
    </source>
</evidence>
<keyword evidence="5" id="KW-0336">GPI-anchor</keyword>
<evidence type="ECO:0000256" key="6">
    <source>
        <dbReference type="ARBA" id="ARBA00022729"/>
    </source>
</evidence>
<evidence type="ECO:0000256" key="7">
    <source>
        <dbReference type="ARBA" id="ARBA00023157"/>
    </source>
</evidence>
<dbReference type="OrthoDB" id="4961608at2759"/>
<evidence type="ECO:0000313" key="15">
    <source>
        <dbReference type="Proteomes" id="UP000031192"/>
    </source>
</evidence>
<dbReference type="GO" id="GO:0098552">
    <property type="term" value="C:side of membrane"/>
    <property type="evidence" value="ECO:0007669"/>
    <property type="project" value="UniProtKB-KW"/>
</dbReference>
<evidence type="ECO:0000256" key="11">
    <source>
        <dbReference type="SAM" id="Phobius"/>
    </source>
</evidence>
<evidence type="ECO:0000256" key="8">
    <source>
        <dbReference type="ARBA" id="ARBA00023288"/>
    </source>
</evidence>
<dbReference type="GO" id="GO:0005576">
    <property type="term" value="C:extracellular region"/>
    <property type="evidence" value="ECO:0007669"/>
    <property type="project" value="UniProtKB-SubCell"/>
</dbReference>
<name>A0A0B4I297_METGA</name>
<comment type="caution">
    <text evidence="9">Lacks conserved residue(s) required for the propagation of feature annotation.</text>
</comment>
<keyword evidence="9" id="KW-0479">Metal-binding</keyword>
<keyword evidence="9" id="KW-0408">Iron</keyword>
<evidence type="ECO:0000256" key="5">
    <source>
        <dbReference type="ARBA" id="ARBA00022622"/>
    </source>
</evidence>
<evidence type="ECO:0000256" key="10">
    <source>
        <dbReference type="SAM" id="MobiDB-lite"/>
    </source>
</evidence>
<evidence type="ECO:0000256" key="3">
    <source>
        <dbReference type="ARBA" id="ARBA00010031"/>
    </source>
</evidence>
<keyword evidence="6 12" id="KW-0732">Signal</keyword>
<dbReference type="InterPro" id="IPR008427">
    <property type="entry name" value="Extracellular_membr_CFEM_dom"/>
</dbReference>
<keyword evidence="11" id="KW-1133">Transmembrane helix</keyword>
<sequence>MKNSIIISLAALGSLAAAASEAPCLSLTTKFPRCVLSCAQEAATKAGCANTADLECQCNPKSSSAIQSLALGCASACSTELLPGISAGSALCACVASHAAATTSETGTETTGTETTGTETTATRTPHTGALTSGITKTETLTGTKTGSASEKTTTTGTKTETSTTTGATTTGATTTSPTTATQTTTTSGAGIFQVSFAVVAGAILVAAVAL</sequence>
<dbReference type="EMBL" id="AZNH01000021">
    <property type="protein sequence ID" value="KID86599.1"/>
    <property type="molecule type" value="Genomic_DNA"/>
</dbReference>
<reference evidence="14 15" key="1">
    <citation type="journal article" date="2014" name="Proc. Natl. Acad. Sci. U.S.A.">
        <title>Trajectory and genomic determinants of fungal-pathogen speciation and host adaptation.</title>
        <authorList>
            <person name="Hu X."/>
            <person name="Xiao G."/>
            <person name="Zheng P."/>
            <person name="Shang Y."/>
            <person name="Su Y."/>
            <person name="Zhang X."/>
            <person name="Liu X."/>
            <person name="Zhan S."/>
            <person name="St Leger R.J."/>
            <person name="Wang C."/>
        </authorList>
    </citation>
    <scope>NUCLEOTIDE SEQUENCE [LARGE SCALE GENOMIC DNA]</scope>
    <source>
        <strain evidence="14 15">ARSEF 977</strain>
    </source>
</reference>
<dbReference type="PROSITE" id="PS52012">
    <property type="entry name" value="CFEM"/>
    <property type="match status" value="1"/>
</dbReference>
<dbReference type="AlphaFoldDB" id="A0A0B4I297"/>
<evidence type="ECO:0000256" key="4">
    <source>
        <dbReference type="ARBA" id="ARBA00022525"/>
    </source>
</evidence>
<evidence type="ECO:0000259" key="13">
    <source>
        <dbReference type="PROSITE" id="PS52012"/>
    </source>
</evidence>
<evidence type="ECO:0000256" key="9">
    <source>
        <dbReference type="PROSITE-ProRule" id="PRU01356"/>
    </source>
</evidence>
<comment type="subcellular location">
    <subcellularLocation>
        <location evidence="1">Membrane</location>
        <topology evidence="1">Lipid-anchor</topology>
        <topology evidence="1">GPI-anchor</topology>
    </subcellularLocation>
    <subcellularLocation>
        <location evidence="2">Secreted</location>
    </subcellularLocation>
</comment>